<evidence type="ECO:0000256" key="2">
    <source>
        <dbReference type="ARBA" id="ARBA00022527"/>
    </source>
</evidence>
<dbReference type="PROSITE" id="PS00108">
    <property type="entry name" value="PROTEIN_KINASE_ST"/>
    <property type="match status" value="1"/>
</dbReference>
<dbReference type="FunFam" id="1.10.510.10:FF:000624">
    <property type="entry name" value="Mitogen-activated protein kinase"/>
    <property type="match status" value="1"/>
</dbReference>
<evidence type="ECO:0000313" key="10">
    <source>
        <dbReference type="EMBL" id="CCJ28913.1"/>
    </source>
</evidence>
<dbReference type="InterPro" id="IPR000719">
    <property type="entry name" value="Prot_kinase_dom"/>
</dbReference>
<evidence type="ECO:0000256" key="4">
    <source>
        <dbReference type="ARBA" id="ARBA00022741"/>
    </source>
</evidence>
<gene>
    <name evidence="10" type="ORF">PNEJI1_003840</name>
</gene>
<dbReference type="PANTHER" id="PTHR24056">
    <property type="entry name" value="CELL DIVISION PROTEIN KINASE"/>
    <property type="match status" value="1"/>
</dbReference>
<feature type="domain" description="Protein kinase" evidence="9">
    <location>
        <begin position="10"/>
        <end position="312"/>
    </location>
</feature>
<evidence type="ECO:0000256" key="5">
    <source>
        <dbReference type="ARBA" id="ARBA00022777"/>
    </source>
</evidence>
<name>L0P980_PNEJI</name>
<dbReference type="STRING" id="1209962.L0P980"/>
<dbReference type="GO" id="GO:0005524">
    <property type="term" value="F:ATP binding"/>
    <property type="evidence" value="ECO:0007669"/>
    <property type="project" value="UniProtKB-UniRule"/>
</dbReference>
<dbReference type="FunCoup" id="L0P980">
    <property type="interactions" value="121"/>
</dbReference>
<dbReference type="VEuPathDB" id="FungiDB:PNEJI1_003840"/>
<evidence type="ECO:0000256" key="3">
    <source>
        <dbReference type="ARBA" id="ARBA00022679"/>
    </source>
</evidence>
<keyword evidence="4 7" id="KW-0547">Nucleotide-binding</keyword>
<dbReference type="AlphaFoldDB" id="L0P980"/>
<dbReference type="FunFam" id="3.30.200.20:FF:000270">
    <property type="entry name" value="Serine/threonine-protein kinase bur1"/>
    <property type="match status" value="1"/>
</dbReference>
<reference evidence="10 11" key="1">
    <citation type="journal article" date="2012" name="MBio">
        <title>De novo assembly of the Pneumocystis jirovecii genome from a single bronchoalveolar lavage fluid specimen from a patient.</title>
        <authorList>
            <person name="Cisse O.H."/>
            <person name="Pagni M."/>
            <person name="Hauser P.M."/>
        </authorList>
    </citation>
    <scope>NUCLEOTIDE SEQUENCE [LARGE SCALE GENOMIC DNA]</scope>
    <source>
        <strain evidence="10 11">SE8</strain>
    </source>
</reference>
<dbReference type="SMART" id="SM00220">
    <property type="entry name" value="S_TKc"/>
    <property type="match status" value="1"/>
</dbReference>
<evidence type="ECO:0000256" key="7">
    <source>
        <dbReference type="PROSITE-ProRule" id="PRU10141"/>
    </source>
</evidence>
<dbReference type="GO" id="GO:0030332">
    <property type="term" value="F:cyclin binding"/>
    <property type="evidence" value="ECO:0007669"/>
    <property type="project" value="TreeGrafter"/>
</dbReference>
<dbReference type="SUPFAM" id="SSF56112">
    <property type="entry name" value="Protein kinase-like (PK-like)"/>
    <property type="match status" value="1"/>
</dbReference>
<dbReference type="PANTHER" id="PTHR24056:SF546">
    <property type="entry name" value="CYCLIN-DEPENDENT KINASE 12"/>
    <property type="match status" value="1"/>
</dbReference>
<dbReference type="InterPro" id="IPR011009">
    <property type="entry name" value="Kinase-like_dom_sf"/>
</dbReference>
<dbReference type="PROSITE" id="PS50011">
    <property type="entry name" value="PROTEIN_KINASE_DOM"/>
    <property type="match status" value="1"/>
</dbReference>
<protein>
    <recommendedName>
        <fullName evidence="9">Protein kinase domain-containing protein</fullName>
    </recommendedName>
</protein>
<dbReference type="InterPro" id="IPR008271">
    <property type="entry name" value="Ser/Thr_kinase_AS"/>
</dbReference>
<keyword evidence="5" id="KW-0418">Kinase</keyword>
<keyword evidence="3" id="KW-0808">Transferase</keyword>
<comment type="caution">
    <text evidence="10">The sequence shown here is derived from an EMBL/GenBank/DDBJ whole genome shotgun (WGS) entry which is preliminary data.</text>
</comment>
<dbReference type="GO" id="GO:0008353">
    <property type="term" value="F:RNA polymerase II CTD heptapeptide repeat kinase activity"/>
    <property type="evidence" value="ECO:0007669"/>
    <property type="project" value="TreeGrafter"/>
</dbReference>
<evidence type="ECO:0000313" key="11">
    <source>
        <dbReference type="Proteomes" id="UP000010422"/>
    </source>
</evidence>
<dbReference type="Pfam" id="PF00069">
    <property type="entry name" value="Pkinase"/>
    <property type="match status" value="1"/>
</dbReference>
<organism evidence="11">
    <name type="scientific">Pneumocystis jirovecii</name>
    <name type="common">Human pneumocystis pneumonia agent</name>
    <dbReference type="NCBI Taxonomy" id="42068"/>
    <lineage>
        <taxon>Eukaryota</taxon>
        <taxon>Fungi</taxon>
        <taxon>Dikarya</taxon>
        <taxon>Ascomycota</taxon>
        <taxon>Taphrinomycotina</taxon>
        <taxon>Pneumocystomycetes</taxon>
        <taxon>Pneumocystaceae</taxon>
        <taxon>Pneumocystis</taxon>
    </lineage>
</organism>
<evidence type="ECO:0000256" key="1">
    <source>
        <dbReference type="ARBA" id="ARBA00006485"/>
    </source>
</evidence>
<dbReference type="EMBL" id="CAKM01000133">
    <property type="protein sequence ID" value="CCJ28913.1"/>
    <property type="molecule type" value="Genomic_DNA"/>
</dbReference>
<dbReference type="CDD" id="cd07840">
    <property type="entry name" value="STKc_CDK9_like"/>
    <property type="match status" value="1"/>
</dbReference>
<evidence type="ECO:0000256" key="8">
    <source>
        <dbReference type="RuleBase" id="RU000304"/>
    </source>
</evidence>
<dbReference type="Gene3D" id="3.30.200.20">
    <property type="entry name" value="Phosphorylase Kinase, domain 1"/>
    <property type="match status" value="1"/>
</dbReference>
<dbReference type="InParanoid" id="L0P980"/>
<dbReference type="GO" id="GO:0008024">
    <property type="term" value="C:cyclin/CDK positive transcription elongation factor complex"/>
    <property type="evidence" value="ECO:0007669"/>
    <property type="project" value="TreeGrafter"/>
</dbReference>
<proteinExistence type="inferred from homology"/>
<dbReference type="Proteomes" id="UP000010422">
    <property type="component" value="Unassembled WGS sequence"/>
</dbReference>
<evidence type="ECO:0000256" key="6">
    <source>
        <dbReference type="ARBA" id="ARBA00022840"/>
    </source>
</evidence>
<dbReference type="Gene3D" id="1.10.510.10">
    <property type="entry name" value="Transferase(Phosphotransferase) domain 1"/>
    <property type="match status" value="1"/>
</dbReference>
<keyword evidence="2 8" id="KW-0723">Serine/threonine-protein kinase</keyword>
<evidence type="ECO:0000259" key="9">
    <source>
        <dbReference type="PROSITE" id="PS50011"/>
    </source>
</evidence>
<dbReference type="PROSITE" id="PS00107">
    <property type="entry name" value="PROTEIN_KINASE_ATP"/>
    <property type="match status" value="1"/>
</dbReference>
<comment type="similarity">
    <text evidence="1">Belongs to the protein kinase superfamily. CMGC Ser/Thr protein kinase family. CDC2/CDKX subfamily.</text>
</comment>
<keyword evidence="6 7" id="KW-0067">ATP-binding</keyword>
<dbReference type="GO" id="GO:0032968">
    <property type="term" value="P:positive regulation of transcription elongation by RNA polymerase II"/>
    <property type="evidence" value="ECO:0007669"/>
    <property type="project" value="TreeGrafter"/>
</dbReference>
<dbReference type="GO" id="GO:0004693">
    <property type="term" value="F:cyclin-dependent protein serine/threonine kinase activity"/>
    <property type="evidence" value="ECO:0007669"/>
    <property type="project" value="UniProtKB-ARBA"/>
</dbReference>
<feature type="non-terminal residue" evidence="10">
    <location>
        <position position="322"/>
    </location>
</feature>
<feature type="binding site" evidence="7">
    <location>
        <position position="39"/>
    </location>
    <ligand>
        <name>ATP</name>
        <dbReference type="ChEBI" id="CHEBI:30616"/>
    </ligand>
</feature>
<dbReference type="InterPro" id="IPR050108">
    <property type="entry name" value="CDK"/>
</dbReference>
<accession>L0P980</accession>
<sequence length="322" mass="37388">MIDSKEGYVYERIGQVGEGTYGKVYKARNRITNELVALKKIRMEYEKNGFPITAMREIKLLQSLRHPNVVCLLEMMVEKSTVYMVFEYMDHDLSGVLSNPNFHFELSHTKHLCKQMLDGLEYLHHRGVLHRDIKGSNILLDNFGQLKLADFGLARYYHKKHNTADYTNRVITLWFRPPELLLGATAYGPSVDIWSAGCIMIELFTKKPLFPGHDEIHQLELIYDMMGTPTHENWPTVNRLPWYELLKPAEKKAGKFYDCYSTGSRVKCTSYRRLNVRISDHRPVVATFTARTKKIDPSKKKAVWESVASSWMDTAQNFREMA</sequence>
<dbReference type="InterPro" id="IPR017441">
    <property type="entry name" value="Protein_kinase_ATP_BS"/>
</dbReference>